<dbReference type="PANTHER" id="PTHR33627">
    <property type="entry name" value="TRANSPOSASE"/>
    <property type="match status" value="1"/>
</dbReference>
<evidence type="ECO:0000313" key="2">
    <source>
        <dbReference type="Proteomes" id="UP000625316"/>
    </source>
</evidence>
<accession>A0A928VWL5</accession>
<dbReference type="InterPro" id="IPR039365">
    <property type="entry name" value="IS701-like"/>
</dbReference>
<comment type="caution">
    <text evidence="1">The sequence shown here is derived from an EMBL/GenBank/DDBJ whole genome shotgun (WGS) entry which is preliminary data.</text>
</comment>
<reference evidence="1" key="1">
    <citation type="submission" date="2020-10" db="EMBL/GenBank/DDBJ databases">
        <authorList>
            <person name="Castelo-Branco R."/>
            <person name="Eusebio N."/>
            <person name="Adriana R."/>
            <person name="Vieira A."/>
            <person name="Brugerolle De Fraissinette N."/>
            <person name="Rezende De Castro R."/>
            <person name="Schneider M.P."/>
            <person name="Vasconcelos V."/>
            <person name="Leao P.N."/>
        </authorList>
    </citation>
    <scope>NUCLEOTIDE SEQUENCE</scope>
    <source>
        <strain evidence="1">LEGE 11480</strain>
    </source>
</reference>
<dbReference type="InterPro" id="IPR012337">
    <property type="entry name" value="RNaseH-like_sf"/>
</dbReference>
<dbReference type="PANTHER" id="PTHR33627:SF1">
    <property type="entry name" value="TRANSPOSASE"/>
    <property type="match status" value="1"/>
</dbReference>
<dbReference type="Proteomes" id="UP000625316">
    <property type="component" value="Unassembled WGS sequence"/>
</dbReference>
<evidence type="ECO:0008006" key="3">
    <source>
        <dbReference type="Google" id="ProtNLM"/>
    </source>
</evidence>
<keyword evidence="2" id="KW-1185">Reference proteome</keyword>
<evidence type="ECO:0000313" key="1">
    <source>
        <dbReference type="EMBL" id="MBE9033509.1"/>
    </source>
</evidence>
<proteinExistence type="predicted"/>
<sequence length="158" mass="19023">MWLPQDQEVYAEPWQQFTRTFSNGEAEVRYRCEIIYGQRRIQRFWLLTTDPETQPSNSTVYVMSNAPAMELDQIGDAYGERTWIEYGLKQSKDALGWADFRVTRYEQIERWWEVVMSAFTMVCLFAQQFNTHCPMTHQVFTRHPWWQNQAGWKHLLNN</sequence>
<gene>
    <name evidence="1" type="ORF">IQ266_27665</name>
</gene>
<dbReference type="SUPFAM" id="SSF53098">
    <property type="entry name" value="Ribonuclease H-like"/>
    <property type="match status" value="1"/>
</dbReference>
<organism evidence="1 2">
    <name type="scientific">Romeriopsis navalis LEGE 11480</name>
    <dbReference type="NCBI Taxonomy" id="2777977"/>
    <lineage>
        <taxon>Bacteria</taxon>
        <taxon>Bacillati</taxon>
        <taxon>Cyanobacteriota</taxon>
        <taxon>Cyanophyceae</taxon>
        <taxon>Leptolyngbyales</taxon>
        <taxon>Leptolyngbyaceae</taxon>
        <taxon>Romeriopsis</taxon>
        <taxon>Romeriopsis navalis</taxon>
    </lineage>
</organism>
<dbReference type="AlphaFoldDB" id="A0A928VWL5"/>
<protein>
    <recommendedName>
        <fullName evidence="3">Transposase</fullName>
    </recommendedName>
</protein>
<name>A0A928VWL5_9CYAN</name>
<dbReference type="EMBL" id="JADEXQ010000230">
    <property type="protein sequence ID" value="MBE9033509.1"/>
    <property type="molecule type" value="Genomic_DNA"/>
</dbReference>